<dbReference type="SMART" id="SM00454">
    <property type="entry name" value="SAM"/>
    <property type="match status" value="1"/>
</dbReference>
<evidence type="ECO:0000259" key="3">
    <source>
        <dbReference type="PROSITE" id="PS50105"/>
    </source>
</evidence>
<keyword evidence="1" id="KW-0677">Repeat</keyword>
<feature type="region of interest" description="Disordered" evidence="2">
    <location>
        <begin position="82"/>
        <end position="115"/>
    </location>
</feature>
<evidence type="ECO:0000313" key="4">
    <source>
        <dbReference type="EMBL" id="KAH7443601.1"/>
    </source>
</evidence>
<organism evidence="4 5">
    <name type="scientific">Ceratopteris richardii</name>
    <name type="common">Triangle waterfern</name>
    <dbReference type="NCBI Taxonomy" id="49495"/>
    <lineage>
        <taxon>Eukaryota</taxon>
        <taxon>Viridiplantae</taxon>
        <taxon>Streptophyta</taxon>
        <taxon>Embryophyta</taxon>
        <taxon>Tracheophyta</taxon>
        <taxon>Polypodiopsida</taxon>
        <taxon>Polypodiidae</taxon>
        <taxon>Polypodiales</taxon>
        <taxon>Pteridineae</taxon>
        <taxon>Pteridaceae</taxon>
        <taxon>Parkerioideae</taxon>
        <taxon>Ceratopteris</taxon>
    </lineage>
</organism>
<proteinExistence type="predicted"/>
<evidence type="ECO:0000256" key="2">
    <source>
        <dbReference type="SAM" id="MobiDB-lite"/>
    </source>
</evidence>
<dbReference type="Gene3D" id="1.10.150.50">
    <property type="entry name" value="Transcription Factor, Ets-1"/>
    <property type="match status" value="1"/>
</dbReference>
<dbReference type="PANTHER" id="PTHR10627">
    <property type="entry name" value="SCP160"/>
    <property type="match status" value="1"/>
</dbReference>
<name>A0A8T2V527_CERRI</name>
<dbReference type="CDD" id="cd09487">
    <property type="entry name" value="SAM_superfamily"/>
    <property type="match status" value="1"/>
</dbReference>
<dbReference type="InterPro" id="IPR013761">
    <property type="entry name" value="SAM/pointed_sf"/>
</dbReference>
<protein>
    <recommendedName>
        <fullName evidence="3">SAM domain-containing protein</fullName>
    </recommendedName>
</protein>
<feature type="region of interest" description="Disordered" evidence="2">
    <location>
        <begin position="1"/>
        <end position="69"/>
    </location>
</feature>
<comment type="caution">
    <text evidence="4">The sequence shown here is derived from an EMBL/GenBank/DDBJ whole genome shotgun (WGS) entry which is preliminary data.</text>
</comment>
<dbReference type="PROSITE" id="PS50105">
    <property type="entry name" value="SAM_DOMAIN"/>
    <property type="match status" value="1"/>
</dbReference>
<feature type="region of interest" description="Disordered" evidence="2">
    <location>
        <begin position="217"/>
        <end position="289"/>
    </location>
</feature>
<dbReference type="EMBL" id="CM035407">
    <property type="protein sequence ID" value="KAH7443601.1"/>
    <property type="molecule type" value="Genomic_DNA"/>
</dbReference>
<dbReference type="PANTHER" id="PTHR10627:SF69">
    <property type="entry name" value="PROTEIN BICAUDAL C"/>
    <property type="match status" value="1"/>
</dbReference>
<reference evidence="4" key="1">
    <citation type="submission" date="2021-08" db="EMBL/GenBank/DDBJ databases">
        <title>WGS assembly of Ceratopteris richardii.</title>
        <authorList>
            <person name="Marchant D.B."/>
            <person name="Chen G."/>
            <person name="Jenkins J."/>
            <person name="Shu S."/>
            <person name="Leebens-Mack J."/>
            <person name="Grimwood J."/>
            <person name="Schmutz J."/>
            <person name="Soltis P."/>
            <person name="Soltis D."/>
            <person name="Chen Z.-H."/>
        </authorList>
    </citation>
    <scope>NUCLEOTIDE SEQUENCE</scope>
    <source>
        <strain evidence="4">Whitten #5841</strain>
        <tissue evidence="4">Leaf</tissue>
    </source>
</reference>
<dbReference type="OrthoDB" id="539213at2759"/>
<feature type="compositionally biased region" description="Polar residues" evidence="2">
    <location>
        <begin position="30"/>
        <end position="43"/>
    </location>
</feature>
<dbReference type="InterPro" id="IPR001660">
    <property type="entry name" value="SAM"/>
</dbReference>
<dbReference type="SUPFAM" id="SSF47769">
    <property type="entry name" value="SAM/Pointed domain"/>
    <property type="match status" value="1"/>
</dbReference>
<keyword evidence="5" id="KW-1185">Reference proteome</keyword>
<gene>
    <name evidence="4" type="ORF">KP509_02G041700</name>
</gene>
<dbReference type="Pfam" id="PF00536">
    <property type="entry name" value="SAM_1"/>
    <property type="match status" value="1"/>
</dbReference>
<dbReference type="AlphaFoldDB" id="A0A8T2V527"/>
<evidence type="ECO:0000313" key="5">
    <source>
        <dbReference type="Proteomes" id="UP000825935"/>
    </source>
</evidence>
<sequence>MAIDGDTQVYEHQATMDMDPPSEGAPAFQPPNQSSSPTMTPLESASMLPADAASKRQRRPNVRLNEIGSESSLANVVEYILKRKGRTGDVGGRKGRSLSEEKLDRPGKFRKKSKPLPLFDINDKVGDYAGSDHAEDTKPLAPKPYATENLTPKAKDRKGAGLGKKLSVGNSMSRHVNRPRVLSTRVEGKGNNWMQKAADEFLEAADDCAYGCSITDKRLNSPTPHAQPPIFSRESDSPKRLKKIQSGVKRTKRLDAGPSSSPNMECAPKEGLIDDKEEPSSSALQEQRMQGPIWERGVPPLDERVREWMQKIGLEKYAPVFQHHEVGDDVVPLLTMDDLREMGIAAVGARRKFFTEITKRRQSLMLSDPVAEES</sequence>
<feature type="domain" description="SAM" evidence="3">
    <location>
        <begin position="303"/>
        <end position="363"/>
    </location>
</feature>
<accession>A0A8T2V527</accession>
<evidence type="ECO:0000256" key="1">
    <source>
        <dbReference type="ARBA" id="ARBA00022737"/>
    </source>
</evidence>
<feature type="compositionally biased region" description="Basic and acidic residues" evidence="2">
    <location>
        <begin position="97"/>
        <end position="107"/>
    </location>
</feature>
<feature type="region of interest" description="Disordered" evidence="2">
    <location>
        <begin position="130"/>
        <end position="170"/>
    </location>
</feature>
<dbReference type="Proteomes" id="UP000825935">
    <property type="component" value="Chromosome 2"/>
</dbReference>